<gene>
    <name evidence="2" type="ORF">CEXT_596721</name>
</gene>
<evidence type="ECO:0000313" key="3">
    <source>
        <dbReference type="Proteomes" id="UP001054945"/>
    </source>
</evidence>
<accession>A0AAV4R2H1</accession>
<dbReference type="EMBL" id="BPLR01007330">
    <property type="protein sequence ID" value="GIY16123.1"/>
    <property type="molecule type" value="Genomic_DNA"/>
</dbReference>
<evidence type="ECO:0000256" key="1">
    <source>
        <dbReference type="SAM" id="MobiDB-lite"/>
    </source>
</evidence>
<comment type="caution">
    <text evidence="2">The sequence shown here is derived from an EMBL/GenBank/DDBJ whole genome shotgun (WGS) entry which is preliminary data.</text>
</comment>
<sequence>MIGSTISAFKPTYQSKPIPNQKHSGVCFFFHVKCLYQKSNQTAKQHAHPRKSFSSRRSQGQPFSAGKSENEPPIIPRISSQGRRLSSIEKSESRPSIYPARIYVSSTPIPQSLFLPQKHRH</sequence>
<name>A0AAV4R2H1_CAEEX</name>
<feature type="compositionally biased region" description="Basic residues" evidence="1">
    <location>
        <begin position="45"/>
        <end position="54"/>
    </location>
</feature>
<protein>
    <submittedName>
        <fullName evidence="2">Uncharacterized protein</fullName>
    </submittedName>
</protein>
<evidence type="ECO:0000313" key="2">
    <source>
        <dbReference type="EMBL" id="GIY16123.1"/>
    </source>
</evidence>
<keyword evidence="3" id="KW-1185">Reference proteome</keyword>
<organism evidence="2 3">
    <name type="scientific">Caerostris extrusa</name>
    <name type="common">Bark spider</name>
    <name type="synonym">Caerostris bankana</name>
    <dbReference type="NCBI Taxonomy" id="172846"/>
    <lineage>
        <taxon>Eukaryota</taxon>
        <taxon>Metazoa</taxon>
        <taxon>Ecdysozoa</taxon>
        <taxon>Arthropoda</taxon>
        <taxon>Chelicerata</taxon>
        <taxon>Arachnida</taxon>
        <taxon>Araneae</taxon>
        <taxon>Araneomorphae</taxon>
        <taxon>Entelegynae</taxon>
        <taxon>Araneoidea</taxon>
        <taxon>Araneidae</taxon>
        <taxon>Caerostris</taxon>
    </lineage>
</organism>
<dbReference type="Proteomes" id="UP001054945">
    <property type="component" value="Unassembled WGS sequence"/>
</dbReference>
<feature type="region of interest" description="Disordered" evidence="1">
    <location>
        <begin position="40"/>
        <end position="93"/>
    </location>
</feature>
<proteinExistence type="predicted"/>
<dbReference type="AlphaFoldDB" id="A0AAV4R2H1"/>
<reference evidence="2 3" key="1">
    <citation type="submission" date="2021-06" db="EMBL/GenBank/DDBJ databases">
        <title>Caerostris extrusa draft genome.</title>
        <authorList>
            <person name="Kono N."/>
            <person name="Arakawa K."/>
        </authorList>
    </citation>
    <scope>NUCLEOTIDE SEQUENCE [LARGE SCALE GENOMIC DNA]</scope>
</reference>